<feature type="region of interest" description="Disordered" evidence="9">
    <location>
        <begin position="1431"/>
        <end position="1454"/>
    </location>
</feature>
<feature type="compositionally biased region" description="Low complexity" evidence="9">
    <location>
        <begin position="647"/>
        <end position="656"/>
    </location>
</feature>
<feature type="compositionally biased region" description="Basic and acidic residues" evidence="9">
    <location>
        <begin position="762"/>
        <end position="792"/>
    </location>
</feature>
<accession>E3MT43</accession>
<evidence type="ECO:0000256" key="8">
    <source>
        <dbReference type="PROSITE-ProRule" id="PRU00042"/>
    </source>
</evidence>
<dbReference type="PANTHER" id="PTHR24392">
    <property type="entry name" value="ZINC FINGER PROTEIN"/>
    <property type="match status" value="1"/>
</dbReference>
<dbReference type="InterPro" id="IPR013087">
    <property type="entry name" value="Znf_C2H2_type"/>
</dbReference>
<feature type="compositionally biased region" description="Low complexity" evidence="9">
    <location>
        <begin position="222"/>
        <end position="231"/>
    </location>
</feature>
<protein>
    <submittedName>
        <fullName evidence="11">CRE-SPR-4 protein</fullName>
    </submittedName>
</protein>
<dbReference type="InParanoid" id="E3MT43"/>
<dbReference type="STRING" id="31234.E3MT43"/>
<feature type="region of interest" description="Disordered" evidence="9">
    <location>
        <begin position="621"/>
        <end position="681"/>
    </location>
</feature>
<feature type="compositionally biased region" description="Basic residues" evidence="9">
    <location>
        <begin position="364"/>
        <end position="378"/>
    </location>
</feature>
<feature type="compositionally biased region" description="Acidic residues" evidence="9">
    <location>
        <begin position="659"/>
        <end position="673"/>
    </location>
</feature>
<dbReference type="eggNOG" id="KOG1721">
    <property type="taxonomic scope" value="Eukaryota"/>
</dbReference>
<comment type="subcellular location">
    <subcellularLocation>
        <location evidence="1">Nucleus</location>
    </subcellularLocation>
</comment>
<dbReference type="OrthoDB" id="5849964at2759"/>
<proteinExistence type="predicted"/>
<evidence type="ECO:0000313" key="11">
    <source>
        <dbReference type="EMBL" id="EFP08626.1"/>
    </source>
</evidence>
<keyword evidence="12" id="KW-1185">Reference proteome</keyword>
<dbReference type="PROSITE" id="PS00028">
    <property type="entry name" value="ZINC_FINGER_C2H2_1"/>
    <property type="match status" value="2"/>
</dbReference>
<dbReference type="EMBL" id="DS268475">
    <property type="protein sequence ID" value="EFP08626.1"/>
    <property type="molecule type" value="Genomic_DNA"/>
</dbReference>
<feature type="region of interest" description="Disordered" evidence="9">
    <location>
        <begin position="1"/>
        <end position="53"/>
    </location>
</feature>
<keyword evidence="2" id="KW-0479">Metal-binding</keyword>
<evidence type="ECO:0000256" key="5">
    <source>
        <dbReference type="ARBA" id="ARBA00022833"/>
    </source>
</evidence>
<evidence type="ECO:0000256" key="6">
    <source>
        <dbReference type="ARBA" id="ARBA00023125"/>
    </source>
</evidence>
<name>E3MT43_CAERE</name>
<dbReference type="GO" id="GO:0008270">
    <property type="term" value="F:zinc ion binding"/>
    <property type="evidence" value="ECO:0007669"/>
    <property type="project" value="UniProtKB-KW"/>
</dbReference>
<evidence type="ECO:0000259" key="10">
    <source>
        <dbReference type="PROSITE" id="PS50157"/>
    </source>
</evidence>
<feature type="region of interest" description="Disordered" evidence="9">
    <location>
        <begin position="741"/>
        <end position="795"/>
    </location>
</feature>
<dbReference type="GO" id="GO:0005634">
    <property type="term" value="C:nucleus"/>
    <property type="evidence" value="ECO:0007669"/>
    <property type="project" value="UniProtKB-SubCell"/>
</dbReference>
<dbReference type="Gene3D" id="3.30.160.60">
    <property type="entry name" value="Classic Zinc Finger"/>
    <property type="match status" value="5"/>
</dbReference>
<dbReference type="GO" id="GO:0006357">
    <property type="term" value="P:regulation of transcription by RNA polymerase II"/>
    <property type="evidence" value="ECO:0007669"/>
    <property type="project" value="EnsemblMetazoa"/>
</dbReference>
<evidence type="ECO:0000256" key="2">
    <source>
        <dbReference type="ARBA" id="ARBA00022723"/>
    </source>
</evidence>
<evidence type="ECO:0000256" key="9">
    <source>
        <dbReference type="SAM" id="MobiDB-lite"/>
    </source>
</evidence>
<dbReference type="GO" id="GO:0003677">
    <property type="term" value="F:DNA binding"/>
    <property type="evidence" value="ECO:0007669"/>
    <property type="project" value="UniProtKB-KW"/>
</dbReference>
<evidence type="ECO:0000256" key="4">
    <source>
        <dbReference type="ARBA" id="ARBA00022771"/>
    </source>
</evidence>
<feature type="domain" description="C2H2-type" evidence="10">
    <location>
        <begin position="111"/>
        <end position="138"/>
    </location>
</feature>
<evidence type="ECO:0000256" key="7">
    <source>
        <dbReference type="ARBA" id="ARBA00023242"/>
    </source>
</evidence>
<feature type="compositionally biased region" description="Basic and acidic residues" evidence="9">
    <location>
        <begin position="741"/>
        <end position="750"/>
    </location>
</feature>
<keyword evidence="3" id="KW-0677">Repeat</keyword>
<feature type="compositionally biased region" description="Basic and acidic residues" evidence="9">
    <location>
        <begin position="1052"/>
        <end position="1074"/>
    </location>
</feature>
<dbReference type="HOGENOM" id="CLU_260867_0_0_1"/>
<evidence type="ECO:0000256" key="1">
    <source>
        <dbReference type="ARBA" id="ARBA00004123"/>
    </source>
</evidence>
<feature type="compositionally biased region" description="Low complexity" evidence="9">
    <location>
        <begin position="313"/>
        <end position="326"/>
    </location>
</feature>
<feature type="domain" description="C2H2-type" evidence="10">
    <location>
        <begin position="725"/>
        <end position="752"/>
    </location>
</feature>
<gene>
    <name evidence="11" type="primary">Cre-spr-4</name>
    <name evidence="11" type="ORF">CRE_20398</name>
</gene>
<sequence length="1475" mass="167037">MTDQAESDNLRRSKRKKFRLDVVAAAHGNNQKKSRRSGGGGDDYDDVDMDDFDEDDEMMQQLNVTTDDSMTEYVDDDDDALSKRRTRRSTAVFQNYQQDTIGSWVENSGPYACAKCPSRYESKSSLANHNKMHTGEIRKFACELCDFSASTLKSLTHHNNVHKQFGVLSPQISPAVKASTASTSPGAASVVNGTSNGAAANGASAMNTSLESTSSTSAPQLEVEVAEVTAPEPDELEEVALEDGGPPFLDRQDEDDDGPPVLEREVSESPEPELPVRKSNRSAKPTQKKLEQKSRGPRGPYAKKIPKLELMETSGGSLPTSSASSVTPPPLRAESSPEPEPSTSTVTKKKSHKKKTPAAAPPPQKKKQQTMKKRKRCPRCPYTCTSTARLNRHFGGHRLREGFMCPIEKCHFMCRKPGFLPKHFILHKDATLPWPPKYCKIVGKRGAGERVKEVKSHQNVKKTAEVVEEKKKIKKQEGTGKKRKLNVEEEKKQLEEKKKAQEEKRVHMMRQAQIKTHTKVQQDNVTYKKCNIAECDFQTLSMTQLIVHKTKVHGAKSAFAASHKFMCTTCGHRAKTYASLRSHKLTNHLAAGRRFHRTFYLKEILGERFFIKYFADGKMPEESGEKVKKEEELPAPEPEVVKEVTPEVEAPPTTSEVRMEEDEEDDGSGDESFDSISASTDVPPETLAAMNKKEVFFCCNMCPYKAPTMNRCQRHYAKHFTNDPFKCAHCSWSSRSREVIHSHQKLHEPPEEVAPPPPPVVEEPKVEEPVEPKVEETSEDSKEEKEEKDSKKSPPKVVVFSEDLIASPIFAPLQKWCTAEKAKRPELNDQFSRKMIDGVKGFQCLDCPYTSKYRGDMRSHKKRHDIQQMYRCVQCTYTTNRPVSLKDHLKQHVALNKVNLENAASKKVVVNQGIPIGHRKGAGKFRIYTCDQCPFTTLTVGCLWRHHRNHRSPARSNICSNCSYSSLEQRKMEEHTLIHLALGGVGEPMPFVKRVDNKGRPVSSLTDLNSEKMSERKSNKRKAEKVKEEAEEEVEQQTTSQRVLRTPKAPKPVKEPKEKTPKKKEEKVPKPDGRKTRKQSLEPSPDPDYSIPGPSSQPTRQLSERATRNRINYSLLSKNGSGKPTPSSSSANLEKLGAVQEEEEPEEPLEVTHWRIRSFLNEEFASTKDPEQCPECPYKTDDPEVMSMHTSFHSQKTHPRPYSCSDCTFNTYTPTALLQHLKLHSEGVCFDPSVNKRQAKHQRKGDYIPPGAKGFYCKNCSFKTINHRSFVEHAAYHRHQLINRINITLKRQPPKEEYQRPKLKTQFVAKNAKYCKKCTFKCVSQNAYIEHLDRHGWNQLYKCYMCDYSDNNKSVVDFHQLTHHIVRDQTLHGINQASKFRIDNGQIQTPETSKHAKPTPEEFVQKSRTLLKCPSCDYYCHVAEDLGFHMSVDHRSDDPKKKSTKDDQETATTTSDTISYLKMGLIPPKATVTIV</sequence>
<keyword evidence="5" id="KW-0862">Zinc</keyword>
<feature type="compositionally biased region" description="Acidic residues" evidence="9">
    <location>
        <begin position="42"/>
        <end position="53"/>
    </location>
</feature>
<feature type="compositionally biased region" description="Acidic residues" evidence="9">
    <location>
        <begin position="232"/>
        <end position="241"/>
    </location>
</feature>
<evidence type="ECO:0000256" key="3">
    <source>
        <dbReference type="ARBA" id="ARBA00022737"/>
    </source>
</evidence>
<organism evidence="12">
    <name type="scientific">Caenorhabditis remanei</name>
    <name type="common">Caenorhabditis vulgaris</name>
    <dbReference type="NCBI Taxonomy" id="31234"/>
    <lineage>
        <taxon>Eukaryota</taxon>
        <taxon>Metazoa</taxon>
        <taxon>Ecdysozoa</taxon>
        <taxon>Nematoda</taxon>
        <taxon>Chromadorea</taxon>
        <taxon>Rhabditida</taxon>
        <taxon>Rhabditina</taxon>
        <taxon>Rhabditomorpha</taxon>
        <taxon>Rhabditoidea</taxon>
        <taxon>Rhabditidae</taxon>
        <taxon>Peloderinae</taxon>
        <taxon>Caenorhabditis</taxon>
    </lineage>
</organism>
<feature type="compositionally biased region" description="Polar residues" evidence="9">
    <location>
        <begin position="210"/>
        <end position="219"/>
    </location>
</feature>
<feature type="region of interest" description="Disordered" evidence="9">
    <location>
        <begin position="988"/>
        <end position="1106"/>
    </location>
</feature>
<dbReference type="InterPro" id="IPR036236">
    <property type="entry name" value="Znf_C2H2_sf"/>
</dbReference>
<feature type="compositionally biased region" description="Basic residues" evidence="9">
    <location>
        <begin position="347"/>
        <end position="356"/>
    </location>
</feature>
<feature type="region of interest" description="Disordered" evidence="9">
    <location>
        <begin position="202"/>
        <end position="378"/>
    </location>
</feature>
<dbReference type="FunCoup" id="E3MT43">
    <property type="interactions" value="44"/>
</dbReference>
<reference evidence="11" key="1">
    <citation type="submission" date="2007-07" db="EMBL/GenBank/DDBJ databases">
        <title>PCAP assembly of the Caenorhabditis remanei genome.</title>
        <authorList>
            <consortium name="The Caenorhabditis remanei Sequencing Consortium"/>
            <person name="Wilson R.K."/>
        </authorList>
    </citation>
    <scope>NUCLEOTIDE SEQUENCE [LARGE SCALE GENOMIC DNA]</scope>
    <source>
        <strain evidence="11">PB4641</strain>
    </source>
</reference>
<dbReference type="SMART" id="SM00355">
    <property type="entry name" value="ZnF_C2H2"/>
    <property type="match status" value="18"/>
</dbReference>
<dbReference type="PROSITE" id="PS50157">
    <property type="entry name" value="ZINC_FINGER_C2H2_2"/>
    <property type="match status" value="3"/>
</dbReference>
<feature type="domain" description="C2H2-type" evidence="10">
    <location>
        <begin position="870"/>
        <end position="897"/>
    </location>
</feature>
<keyword evidence="4 8" id="KW-0863">Zinc-finger</keyword>
<feature type="region of interest" description="Disordered" evidence="9">
    <location>
        <begin position="470"/>
        <end position="501"/>
    </location>
</feature>
<keyword evidence="6" id="KW-0238">DNA-binding</keyword>
<dbReference type="OMA" id="EKCSECP"/>
<dbReference type="Proteomes" id="UP000008281">
    <property type="component" value="Unassembled WGS sequence"/>
</dbReference>
<dbReference type="FunFam" id="3.30.160.60:FF:004832">
    <property type="match status" value="1"/>
</dbReference>
<dbReference type="PANTHER" id="PTHR24392:SF56">
    <property type="entry name" value="ZINC FINGER PROTEIN 510"/>
    <property type="match status" value="1"/>
</dbReference>
<feature type="compositionally biased region" description="Basic and acidic residues" evidence="9">
    <location>
        <begin position="1431"/>
        <end position="1448"/>
    </location>
</feature>
<feature type="compositionally biased region" description="Basic and acidic residues" evidence="9">
    <location>
        <begin position="621"/>
        <end position="632"/>
    </location>
</feature>
<dbReference type="SUPFAM" id="SSF57667">
    <property type="entry name" value="beta-beta-alpha zinc fingers"/>
    <property type="match status" value="2"/>
</dbReference>
<keyword evidence="7" id="KW-0539">Nucleus</keyword>
<feature type="compositionally biased region" description="Pro residues" evidence="9">
    <location>
        <begin position="752"/>
        <end position="761"/>
    </location>
</feature>
<evidence type="ECO:0000313" key="12">
    <source>
        <dbReference type="Proteomes" id="UP000008281"/>
    </source>
</evidence>